<feature type="compositionally biased region" description="Low complexity" evidence="5">
    <location>
        <begin position="80"/>
        <end position="100"/>
    </location>
</feature>
<dbReference type="SUPFAM" id="SSF57716">
    <property type="entry name" value="Glucocorticoid receptor-like (DNA-binding domain)"/>
    <property type="match status" value="2"/>
</dbReference>
<protein>
    <recommendedName>
        <fullName evidence="6">LIM zinc-binding domain-containing protein</fullName>
    </recommendedName>
</protein>
<feature type="compositionally biased region" description="Acidic residues" evidence="5">
    <location>
        <begin position="696"/>
        <end position="708"/>
    </location>
</feature>
<dbReference type="CDD" id="cd09485">
    <property type="entry name" value="LIM_Eplin_alpha_beta"/>
    <property type="match status" value="1"/>
</dbReference>
<feature type="compositionally biased region" description="Basic and acidic residues" evidence="5">
    <location>
        <begin position="615"/>
        <end position="628"/>
    </location>
</feature>
<dbReference type="OrthoDB" id="6129702at2759"/>
<feature type="region of interest" description="Disordered" evidence="5">
    <location>
        <begin position="460"/>
        <end position="739"/>
    </location>
</feature>
<dbReference type="RefSeq" id="XP_026223730.1">
    <property type="nucleotide sequence ID" value="XM_026367945.1"/>
</dbReference>
<evidence type="ECO:0000256" key="2">
    <source>
        <dbReference type="ARBA" id="ARBA00022833"/>
    </source>
</evidence>
<name>A0A3Q1JWV1_ANATE</name>
<dbReference type="PROSITE" id="PS00478">
    <property type="entry name" value="LIM_DOMAIN_1"/>
    <property type="match status" value="1"/>
</dbReference>
<feature type="compositionally biased region" description="Acidic residues" evidence="5">
    <location>
        <begin position="725"/>
        <end position="739"/>
    </location>
</feature>
<dbReference type="PROSITE" id="PS50023">
    <property type="entry name" value="LIM_DOMAIN_2"/>
    <property type="match status" value="1"/>
</dbReference>
<feature type="compositionally biased region" description="Basic and acidic residues" evidence="5">
    <location>
        <begin position="267"/>
        <end position="278"/>
    </location>
</feature>
<keyword evidence="1 4" id="KW-0479">Metal-binding</keyword>
<feature type="compositionally biased region" description="Polar residues" evidence="5">
    <location>
        <begin position="301"/>
        <end position="314"/>
    </location>
</feature>
<dbReference type="Ensembl" id="ENSATET00000036408.3">
    <property type="protein sequence ID" value="ENSATEP00000035894.1"/>
    <property type="gene ID" value="ENSATEG00000024671.3"/>
</dbReference>
<evidence type="ECO:0000256" key="1">
    <source>
        <dbReference type="ARBA" id="ARBA00022723"/>
    </source>
</evidence>
<dbReference type="SMART" id="SM00132">
    <property type="entry name" value="LIM"/>
    <property type="match status" value="1"/>
</dbReference>
<dbReference type="Proteomes" id="UP000265040">
    <property type="component" value="Chromosome 7"/>
</dbReference>
<keyword evidence="2 4" id="KW-0862">Zinc</keyword>
<keyword evidence="8" id="KW-1185">Reference proteome</keyword>
<dbReference type="Pfam" id="PF00412">
    <property type="entry name" value="LIM"/>
    <property type="match status" value="1"/>
</dbReference>
<dbReference type="InterPro" id="IPR001781">
    <property type="entry name" value="Znf_LIM"/>
</dbReference>
<evidence type="ECO:0000256" key="4">
    <source>
        <dbReference type="PROSITE-ProRule" id="PRU00125"/>
    </source>
</evidence>
<dbReference type="GO" id="GO:0046872">
    <property type="term" value="F:metal ion binding"/>
    <property type="evidence" value="ECO:0007669"/>
    <property type="project" value="UniProtKB-KW"/>
</dbReference>
<dbReference type="PANTHER" id="PTHR24206">
    <property type="entry name" value="OS06G0237300 PROTEIN"/>
    <property type="match status" value="1"/>
</dbReference>
<feature type="compositionally biased region" description="Polar residues" evidence="5">
    <location>
        <begin position="123"/>
        <end position="136"/>
    </location>
</feature>
<dbReference type="FunFam" id="2.10.110.10:FF:000002">
    <property type="entry name" value="LIM domain and actin-binding 1"/>
    <property type="match status" value="1"/>
</dbReference>
<proteinExistence type="predicted"/>
<feature type="compositionally biased region" description="Basic and acidic residues" evidence="5">
    <location>
        <begin position="405"/>
        <end position="417"/>
    </location>
</feature>
<feature type="region of interest" description="Disordered" evidence="5">
    <location>
        <begin position="257"/>
        <end position="327"/>
    </location>
</feature>
<organism evidence="7 8">
    <name type="scientific">Anabas testudineus</name>
    <name type="common">Climbing perch</name>
    <name type="synonym">Anthias testudineus</name>
    <dbReference type="NCBI Taxonomy" id="64144"/>
    <lineage>
        <taxon>Eukaryota</taxon>
        <taxon>Metazoa</taxon>
        <taxon>Chordata</taxon>
        <taxon>Craniata</taxon>
        <taxon>Vertebrata</taxon>
        <taxon>Euteleostomi</taxon>
        <taxon>Actinopterygii</taxon>
        <taxon>Neopterygii</taxon>
        <taxon>Teleostei</taxon>
        <taxon>Neoteleostei</taxon>
        <taxon>Acanthomorphata</taxon>
        <taxon>Anabantaria</taxon>
        <taxon>Anabantiformes</taxon>
        <taxon>Anabantoidei</taxon>
        <taxon>Anabantidae</taxon>
        <taxon>Anabas</taxon>
    </lineage>
</organism>
<sequence length="739" mass="81789">MASIAPFNRRQWASQSLRVTAKELSIVSARGKSTAIAERFSKYQMAAEEGNAEKKKMVAEPLPSTVLSGNLSVLKKRWEQQQQQQQQPSTSHRPQPQTTPCRPAKLQNHLSQSAGPKPRPASQIDTQPDTLKSTKLSQDEDDEPADPEISEPTFNHLQSAQLKDLTDMEAKPSRDLEGQPRAAEVPDSEKPSVPLNSLKKMFEKGENQADKVSRDQTSRGISGDTGNMEQLLGDESLAESTPLRDRMALYKAAVSKQDVSPMLVSSDHPDGFSGKQKENVPPFTLDTSPESEPNSRKGFTAETNGSATDSTPPSSHKDPSQPKTPRNFRLPVRETCVTCLKTVYPLERLVANQHVYHSSCFRCSHCNTKLSLVNYASLHNNIYCKPHFSQLFKAKGNYDEGFGHRPHKELWESKGEDGDTSPESNTQTKSNIQSPASDLESPSVEDSPLAKVNVLKATMEALGQGSPEKADRPTETRRLKISWPPRTEPEDSRNVAATSTEVCAASKPIRAKWPPEEDSPSSPPEHAKEVPCLHRSTSLKERSIPFTVAGETGNTPPEAKNQSPPPAVDDGQLSPEATSMELQHSGQSSHSQTPTEDGCVDVHASSGEEEEEEQETKGEDLTDHRLTNEEDDAPVEQTEQQEEEGDENMEEEDGGVLEEELAPLKSQETPAEPTTMSSPDGEVESSRSPQDVGFWDSEEMDDKGELEQQEALTVEEMIKRNRYYEDEEDEEDEEEEEDE</sequence>
<reference evidence="7" key="3">
    <citation type="submission" date="2025-09" db="UniProtKB">
        <authorList>
            <consortium name="Ensembl"/>
        </authorList>
    </citation>
    <scope>IDENTIFICATION</scope>
</reference>
<evidence type="ECO:0000256" key="3">
    <source>
        <dbReference type="ARBA" id="ARBA00023038"/>
    </source>
</evidence>
<dbReference type="OMA" id="NQQVFHV"/>
<dbReference type="STRING" id="64144.ENSATEP00000035894"/>
<feature type="compositionally biased region" description="Polar residues" evidence="5">
    <location>
        <begin position="666"/>
        <end position="678"/>
    </location>
</feature>
<evidence type="ECO:0000259" key="6">
    <source>
        <dbReference type="PROSITE" id="PS50023"/>
    </source>
</evidence>
<feature type="compositionally biased region" description="Basic and acidic residues" evidence="5">
    <location>
        <begin position="468"/>
        <end position="478"/>
    </location>
</feature>
<accession>A0A3Q1JWV1</accession>
<dbReference type="CTD" id="64000"/>
<dbReference type="Gene3D" id="2.10.110.10">
    <property type="entry name" value="Cysteine Rich Protein"/>
    <property type="match status" value="1"/>
</dbReference>
<feature type="compositionally biased region" description="Polar residues" evidence="5">
    <location>
        <begin position="218"/>
        <end position="228"/>
    </location>
</feature>
<reference evidence="7" key="1">
    <citation type="submission" date="2021-04" db="EMBL/GenBank/DDBJ databases">
        <authorList>
            <consortium name="Wellcome Sanger Institute Data Sharing"/>
        </authorList>
    </citation>
    <scope>NUCLEOTIDE SEQUENCE [LARGE SCALE GENOMIC DNA]</scope>
</reference>
<dbReference type="GeneTree" id="ENSGT00940000158313"/>
<feature type="compositionally biased region" description="Basic and acidic residues" evidence="5">
    <location>
        <begin position="164"/>
        <end position="178"/>
    </location>
</feature>
<dbReference type="GeneID" id="113167381"/>
<dbReference type="AlphaFoldDB" id="A0A3Q1JWV1"/>
<feature type="compositionally biased region" description="Acidic residues" evidence="5">
    <location>
        <begin position="139"/>
        <end position="149"/>
    </location>
</feature>
<feature type="region of interest" description="Disordered" evidence="5">
    <location>
        <begin position="70"/>
        <end position="239"/>
    </location>
</feature>
<keyword evidence="3 4" id="KW-0440">LIM domain</keyword>
<evidence type="ECO:0000256" key="5">
    <source>
        <dbReference type="SAM" id="MobiDB-lite"/>
    </source>
</evidence>
<feature type="compositionally biased region" description="Polar residues" evidence="5">
    <location>
        <begin position="152"/>
        <end position="161"/>
    </location>
</feature>
<dbReference type="InParanoid" id="A0A3Q1JWV1"/>
<evidence type="ECO:0000313" key="7">
    <source>
        <dbReference type="Ensembl" id="ENSATEP00000035894.1"/>
    </source>
</evidence>
<evidence type="ECO:0000313" key="8">
    <source>
        <dbReference type="Proteomes" id="UP000265040"/>
    </source>
</evidence>
<dbReference type="RefSeq" id="XP_026223728.1">
    <property type="nucleotide sequence ID" value="XM_026367943.1"/>
</dbReference>
<feature type="compositionally biased region" description="Basic and acidic residues" evidence="5">
    <location>
        <begin position="525"/>
        <end position="543"/>
    </location>
</feature>
<feature type="region of interest" description="Disordered" evidence="5">
    <location>
        <begin position="405"/>
        <end position="446"/>
    </location>
</feature>
<reference evidence="7" key="2">
    <citation type="submission" date="2025-08" db="UniProtKB">
        <authorList>
            <consortium name="Ensembl"/>
        </authorList>
    </citation>
    <scope>IDENTIFICATION</scope>
</reference>
<feature type="compositionally biased region" description="Polar residues" evidence="5">
    <location>
        <begin position="421"/>
        <end position="436"/>
    </location>
</feature>
<feature type="domain" description="LIM zinc-binding" evidence="6">
    <location>
        <begin position="334"/>
        <end position="394"/>
    </location>
</feature>
<feature type="compositionally biased region" description="Acidic residues" evidence="5">
    <location>
        <begin position="629"/>
        <end position="661"/>
    </location>
</feature>
<dbReference type="InterPro" id="IPR028740">
    <property type="entry name" value="EPLIN_Lim_dom"/>
</dbReference>
<feature type="compositionally biased region" description="Basic and acidic residues" evidence="5">
    <location>
        <begin position="200"/>
        <end position="217"/>
    </location>
</feature>
<feature type="compositionally biased region" description="Polar residues" evidence="5">
    <location>
        <begin position="575"/>
        <end position="595"/>
    </location>
</feature>